<organism evidence="1 2">
    <name type="scientific">Catharanthus roseus</name>
    <name type="common">Madagascar periwinkle</name>
    <name type="synonym">Vinca rosea</name>
    <dbReference type="NCBI Taxonomy" id="4058"/>
    <lineage>
        <taxon>Eukaryota</taxon>
        <taxon>Viridiplantae</taxon>
        <taxon>Streptophyta</taxon>
        <taxon>Embryophyta</taxon>
        <taxon>Tracheophyta</taxon>
        <taxon>Spermatophyta</taxon>
        <taxon>Magnoliopsida</taxon>
        <taxon>eudicotyledons</taxon>
        <taxon>Gunneridae</taxon>
        <taxon>Pentapetalae</taxon>
        <taxon>asterids</taxon>
        <taxon>lamiids</taxon>
        <taxon>Gentianales</taxon>
        <taxon>Apocynaceae</taxon>
        <taxon>Rauvolfioideae</taxon>
        <taxon>Vinceae</taxon>
        <taxon>Catharanthinae</taxon>
        <taxon>Catharanthus</taxon>
    </lineage>
</organism>
<evidence type="ECO:0000313" key="2">
    <source>
        <dbReference type="Proteomes" id="UP001060085"/>
    </source>
</evidence>
<gene>
    <name evidence="1" type="ORF">M9H77_28102</name>
</gene>
<sequence>MSMMGELTYFIGLQIKQTKEGIFINQNIFAQKIKLLTFSQNPFNVFAQKIKLLIFSQNPFLKNVLLFEEITTKSDASKKTKRLISFVKEKQDERLTSKMVKVKNANVGRGKNVEEGGSSRGRTGKGKRVASGVRALERFISVKEAANFKEWTRKRTKIAPGHRVDLSDMEGMEIIPDLFNDISWRPLLTVNELERRFEEIFTKGEVLKRHDDINVSKLDAYGRLMHHMISNIIIPNVGHNDLIGAGKIYNKHTFKIMGFEKNEEGMLVRGGQDESDEDDEDNEGNEGQEEKNIDEEESKTEQEEETFRRELRQKRRQERVKKKKTRCTREVSRVIYKEAKYHLRQQEFFIKMK</sequence>
<protein>
    <submittedName>
        <fullName evidence="1">Uncharacterized protein</fullName>
    </submittedName>
</protein>
<dbReference type="Proteomes" id="UP001060085">
    <property type="component" value="Linkage Group LG06"/>
</dbReference>
<accession>A0ACC0AGJ9</accession>
<evidence type="ECO:0000313" key="1">
    <source>
        <dbReference type="EMBL" id="KAI5659309.1"/>
    </source>
</evidence>
<keyword evidence="2" id="KW-1185">Reference proteome</keyword>
<proteinExistence type="predicted"/>
<name>A0ACC0AGJ9_CATRO</name>
<reference evidence="2" key="1">
    <citation type="journal article" date="2023" name="Nat. Plants">
        <title>Single-cell RNA sequencing provides a high-resolution roadmap for understanding the multicellular compartmentation of specialized metabolism.</title>
        <authorList>
            <person name="Sun S."/>
            <person name="Shen X."/>
            <person name="Li Y."/>
            <person name="Li Y."/>
            <person name="Wang S."/>
            <person name="Li R."/>
            <person name="Zhang H."/>
            <person name="Shen G."/>
            <person name="Guo B."/>
            <person name="Wei J."/>
            <person name="Xu J."/>
            <person name="St-Pierre B."/>
            <person name="Chen S."/>
            <person name="Sun C."/>
        </authorList>
    </citation>
    <scope>NUCLEOTIDE SEQUENCE [LARGE SCALE GENOMIC DNA]</scope>
</reference>
<comment type="caution">
    <text evidence="1">The sequence shown here is derived from an EMBL/GenBank/DDBJ whole genome shotgun (WGS) entry which is preliminary data.</text>
</comment>
<dbReference type="EMBL" id="CM044706">
    <property type="protein sequence ID" value="KAI5659309.1"/>
    <property type="molecule type" value="Genomic_DNA"/>
</dbReference>